<reference evidence="2 3" key="2">
    <citation type="journal article" date="2018" name="New Phytol.">
        <title>High intraspecific genome diversity in the model arbuscular mycorrhizal symbiont Rhizophagus irregularis.</title>
        <authorList>
            <person name="Chen E.C.H."/>
            <person name="Morin E."/>
            <person name="Beaudet D."/>
            <person name="Noel J."/>
            <person name="Yildirir G."/>
            <person name="Ndikumana S."/>
            <person name="Charron P."/>
            <person name="St-Onge C."/>
            <person name="Giorgi J."/>
            <person name="Kruger M."/>
            <person name="Marton T."/>
            <person name="Ropars J."/>
            <person name="Grigoriev I.V."/>
            <person name="Hainaut M."/>
            <person name="Henrissat B."/>
            <person name="Roux C."/>
            <person name="Martin F."/>
            <person name="Corradi N."/>
        </authorList>
    </citation>
    <scope>NUCLEOTIDE SEQUENCE [LARGE SCALE GENOMIC DNA]</scope>
    <source>
        <strain evidence="2 3">DAOM 197198</strain>
    </source>
</reference>
<dbReference type="InterPro" id="IPR006571">
    <property type="entry name" value="TLDc_dom"/>
</dbReference>
<dbReference type="EMBL" id="AUPC02000014">
    <property type="protein sequence ID" value="POG80998.1"/>
    <property type="molecule type" value="Genomic_DNA"/>
</dbReference>
<gene>
    <name evidence="2" type="ORF">GLOIN_2v1868662</name>
</gene>
<evidence type="ECO:0000313" key="3">
    <source>
        <dbReference type="Proteomes" id="UP000018888"/>
    </source>
</evidence>
<dbReference type="Pfam" id="PF07534">
    <property type="entry name" value="TLD"/>
    <property type="match status" value="1"/>
</dbReference>
<organism evidence="2 3">
    <name type="scientific">Rhizophagus irregularis (strain DAOM 181602 / DAOM 197198 / MUCL 43194)</name>
    <name type="common">Arbuscular mycorrhizal fungus</name>
    <name type="synonym">Glomus intraradices</name>
    <dbReference type="NCBI Taxonomy" id="747089"/>
    <lineage>
        <taxon>Eukaryota</taxon>
        <taxon>Fungi</taxon>
        <taxon>Fungi incertae sedis</taxon>
        <taxon>Mucoromycota</taxon>
        <taxon>Glomeromycotina</taxon>
        <taxon>Glomeromycetes</taxon>
        <taxon>Glomerales</taxon>
        <taxon>Glomeraceae</taxon>
        <taxon>Rhizophagus</taxon>
    </lineage>
</organism>
<evidence type="ECO:0000259" key="1">
    <source>
        <dbReference type="PROSITE" id="PS51886"/>
    </source>
</evidence>
<dbReference type="Proteomes" id="UP000018888">
    <property type="component" value="Unassembled WGS sequence"/>
</dbReference>
<reference evidence="2 3" key="1">
    <citation type="journal article" date="2013" name="Proc. Natl. Acad. Sci. U.S.A.">
        <title>Genome of an arbuscular mycorrhizal fungus provides insight into the oldest plant symbiosis.</title>
        <authorList>
            <person name="Tisserant E."/>
            <person name="Malbreil M."/>
            <person name="Kuo A."/>
            <person name="Kohler A."/>
            <person name="Symeonidi A."/>
            <person name="Balestrini R."/>
            <person name="Charron P."/>
            <person name="Duensing N."/>
            <person name="Frei Dit Frey N."/>
            <person name="Gianinazzi-Pearson V."/>
            <person name="Gilbert L.B."/>
            <person name="Handa Y."/>
            <person name="Herr J.R."/>
            <person name="Hijri M."/>
            <person name="Koul R."/>
            <person name="Kawaguchi M."/>
            <person name="Krajinski F."/>
            <person name="Lammers P.J."/>
            <person name="Masclaux F.G."/>
            <person name="Murat C."/>
            <person name="Morin E."/>
            <person name="Ndikumana S."/>
            <person name="Pagni M."/>
            <person name="Petitpierre D."/>
            <person name="Requena N."/>
            <person name="Rosikiewicz P."/>
            <person name="Riley R."/>
            <person name="Saito K."/>
            <person name="San Clemente H."/>
            <person name="Shapiro H."/>
            <person name="van Tuinen D."/>
            <person name="Becard G."/>
            <person name="Bonfante P."/>
            <person name="Paszkowski U."/>
            <person name="Shachar-Hill Y.Y."/>
            <person name="Tuskan G.A."/>
            <person name="Young P.W."/>
            <person name="Sanders I.R."/>
            <person name="Henrissat B."/>
            <person name="Rensing S.A."/>
            <person name="Grigoriev I.V."/>
            <person name="Corradi N."/>
            <person name="Roux C."/>
            <person name="Martin F."/>
        </authorList>
    </citation>
    <scope>NUCLEOTIDE SEQUENCE [LARGE SCALE GENOMIC DNA]</scope>
    <source>
        <strain evidence="2 3">DAOM 197198</strain>
    </source>
</reference>
<dbReference type="AlphaFoldDB" id="A0A2P4QTW4"/>
<dbReference type="VEuPathDB" id="FungiDB:RhiirFUN_017718"/>
<name>A0A2P4QTW4_RHIID</name>
<sequence length="303" mass="35202">MSRVLTIWHGISSYTIQIIYTETNPNVRQIFLVIIDRFQTSLENNNSLSVLQNYCNDLITNKPDKIVFNSNNFSSIPENILVSLIQNNHNLKMNEVQIWNHVLKWGLDQNPGLPSDPESFTENDFIKLFLDHDHKQIDQSEPEKTKEIEPEAQAFEKIFSRQVQVIFQILSHRYLHNKFRKACNNQARTVTIIKVRNSNEILEGYSNPIEWKTGGIYVATYDSFIFSFDNKSVENHILSRVRNTNFTISHHSSCGLSFEEGDLILRGSKLFNNSVCTKASYDRPIRNSNSKFSVEELEVFQNY</sequence>
<dbReference type="PROSITE" id="PS51886">
    <property type="entry name" value="TLDC"/>
    <property type="match status" value="1"/>
</dbReference>
<protein>
    <recommendedName>
        <fullName evidence="1">TLDc domain-containing protein</fullName>
    </recommendedName>
</protein>
<feature type="domain" description="TLDc" evidence="1">
    <location>
        <begin position="135"/>
        <end position="303"/>
    </location>
</feature>
<keyword evidence="3" id="KW-1185">Reference proteome</keyword>
<proteinExistence type="predicted"/>
<evidence type="ECO:0000313" key="2">
    <source>
        <dbReference type="EMBL" id="POG80998.1"/>
    </source>
</evidence>
<comment type="caution">
    <text evidence="2">The sequence shown here is derived from an EMBL/GenBank/DDBJ whole genome shotgun (WGS) entry which is preliminary data.</text>
</comment>
<accession>A0A2P4QTW4</accession>